<dbReference type="EMBL" id="CAMTCP010000111">
    <property type="protein sequence ID" value="CAI3561901.1"/>
    <property type="molecule type" value="Genomic_DNA"/>
</dbReference>
<proteinExistence type="inferred from homology"/>
<evidence type="ECO:0000256" key="5">
    <source>
        <dbReference type="ARBA" id="ARBA00022989"/>
    </source>
</evidence>
<dbReference type="GO" id="GO:0004252">
    <property type="term" value="F:serine-type endopeptidase activity"/>
    <property type="evidence" value="ECO:0007669"/>
    <property type="project" value="InterPro"/>
</dbReference>
<keyword evidence="10" id="KW-0645">Protease</keyword>
<feature type="transmembrane region" description="Helical" evidence="7">
    <location>
        <begin position="224"/>
        <end position="241"/>
    </location>
</feature>
<evidence type="ECO:0000313" key="10">
    <source>
        <dbReference type="EMBL" id="PEG32257.1"/>
    </source>
</evidence>
<feature type="transmembrane region" description="Helical" evidence="7">
    <location>
        <begin position="277"/>
        <end position="295"/>
    </location>
</feature>
<comment type="subcellular location">
    <subcellularLocation>
        <location evidence="1">Membrane</location>
        <topology evidence="1">Multi-pass membrane protein</topology>
    </subcellularLocation>
</comment>
<feature type="transmembrane region" description="Helical" evidence="7">
    <location>
        <begin position="185"/>
        <end position="212"/>
    </location>
</feature>
<evidence type="ECO:0000256" key="1">
    <source>
        <dbReference type="ARBA" id="ARBA00004141"/>
    </source>
</evidence>
<comment type="similarity">
    <text evidence="2">Belongs to the peptidase S54 family.</text>
</comment>
<keyword evidence="3 7" id="KW-0812">Transmembrane</keyword>
<dbReference type="Proteomes" id="UP000431451">
    <property type="component" value="Unassembled WGS sequence"/>
</dbReference>
<dbReference type="Pfam" id="PF01694">
    <property type="entry name" value="Rhomboid"/>
    <property type="match status" value="1"/>
</dbReference>
<reference evidence="11 13" key="2">
    <citation type="submission" date="2018-06" db="EMBL/GenBank/DDBJ databases">
        <authorList>
            <consortium name="IHU Genomes"/>
        </authorList>
    </citation>
    <scope>NUCLEOTIDE SEQUENCE [LARGE SCALE GENOMIC DNA]</scope>
    <source>
        <strain evidence="11 13">NEC25</strain>
    </source>
</reference>
<dbReference type="InterPro" id="IPR035952">
    <property type="entry name" value="Rhomboid-like_sf"/>
</dbReference>
<keyword evidence="4 11" id="KW-0378">Hydrolase</keyword>
<feature type="transmembrane region" description="Helical" evidence="7">
    <location>
        <begin position="301"/>
        <end position="320"/>
    </location>
</feature>
<evidence type="ECO:0000313" key="12">
    <source>
        <dbReference type="Proteomes" id="UP000220840"/>
    </source>
</evidence>
<dbReference type="AlphaFoldDB" id="A0A2A7ML59"/>
<sequence length="329" mass="37374">MKSISFNDMFFRTLIDKHGFYMKQYKSNFHNVDKFVAMKEVEGGTYCVLITDDVDENIDVSEAIEFLNTIGKKFSLNVLILSTENYISNSLYHFNKLIINRNDNKVIFCDESCLPLQNIFNSIVKNKKEDRFVLKEQLPTIILILINTVIFLITAFFSRSIVDINTYVLLVFGAKFGPFISEGEYYRLFTCAFLHGGLIHLLCNMYSLYILGPQINAVYGTYKYISLYIICCFTSSLMSLICAPNTISVGASGAIFGLMGALIAFAFIERKRIDKRFMSGLLQVLVLNLIIGMSIRNIDNYGHIGGLLGGLIVGYIFYAMRLRSKKGRK</sequence>
<dbReference type="InterPro" id="IPR050925">
    <property type="entry name" value="Rhomboid_protease_S54"/>
</dbReference>
<evidence type="ECO:0000313" key="11">
    <source>
        <dbReference type="EMBL" id="VCT85625.1"/>
    </source>
</evidence>
<evidence type="ECO:0000256" key="2">
    <source>
        <dbReference type="ARBA" id="ARBA00009045"/>
    </source>
</evidence>
<keyword evidence="5 7" id="KW-1133">Transmembrane helix</keyword>
<dbReference type="EC" id="3.4.21.105" evidence="11"/>
<evidence type="ECO:0000259" key="8">
    <source>
        <dbReference type="Pfam" id="PF01694"/>
    </source>
</evidence>
<dbReference type="STRING" id="137838.GCA_001458595_03760"/>
<keyword evidence="6 7" id="KW-0472">Membrane</keyword>
<dbReference type="PANTHER" id="PTHR43731:SF14">
    <property type="entry name" value="PRESENILIN-ASSOCIATED RHOMBOID-LIKE PROTEIN, MITOCHONDRIAL"/>
    <property type="match status" value="1"/>
</dbReference>
<dbReference type="Proteomes" id="UP000220840">
    <property type="component" value="Unassembled WGS sequence"/>
</dbReference>
<dbReference type="RefSeq" id="WP_058296403.1">
    <property type="nucleotide sequence ID" value="NZ_CAKJVF010000011.1"/>
</dbReference>
<organism evidence="10 12">
    <name type="scientific">Clostridium neonatale</name>
    <dbReference type="NCBI Taxonomy" id="137838"/>
    <lineage>
        <taxon>Bacteria</taxon>
        <taxon>Bacillati</taxon>
        <taxon>Bacillota</taxon>
        <taxon>Clostridia</taxon>
        <taxon>Eubacteriales</taxon>
        <taxon>Clostridiaceae</taxon>
        <taxon>Clostridium</taxon>
    </lineage>
</organism>
<dbReference type="EMBL" id="UWJD01000002">
    <property type="protein sequence ID" value="VCT85625.1"/>
    <property type="molecule type" value="Genomic_DNA"/>
</dbReference>
<evidence type="ECO:0000313" key="13">
    <source>
        <dbReference type="Proteomes" id="UP000431451"/>
    </source>
</evidence>
<protein>
    <submittedName>
        <fullName evidence="9">Membrane protein, rhomboid domain</fullName>
    </submittedName>
    <submittedName>
        <fullName evidence="10">Rhomboid family intramembrane serine protease</fullName>
    </submittedName>
    <submittedName>
        <fullName evidence="11">Rhomboid protease GluP</fullName>
        <ecNumber evidence="11">3.4.21.105</ecNumber>
    </submittedName>
</protein>
<evidence type="ECO:0000256" key="6">
    <source>
        <dbReference type="ARBA" id="ARBA00023136"/>
    </source>
</evidence>
<feature type="domain" description="Peptidase S54 rhomboid" evidence="8">
    <location>
        <begin position="183"/>
        <end position="318"/>
    </location>
</feature>
<dbReference type="SUPFAM" id="SSF144091">
    <property type="entry name" value="Rhomboid-like"/>
    <property type="match status" value="1"/>
</dbReference>
<dbReference type="Proteomes" id="UP001189143">
    <property type="component" value="Unassembled WGS sequence"/>
</dbReference>
<accession>A0A2A7ML59</accession>
<feature type="transmembrane region" description="Helical" evidence="7">
    <location>
        <begin position="247"/>
        <end position="268"/>
    </location>
</feature>
<dbReference type="Gene3D" id="1.20.1540.10">
    <property type="entry name" value="Rhomboid-like"/>
    <property type="match status" value="1"/>
</dbReference>
<reference evidence="9" key="3">
    <citation type="submission" date="2022-10" db="EMBL/GenBank/DDBJ databases">
        <authorList>
            <person name="Aires J."/>
            <person name="Mesa V."/>
        </authorList>
    </citation>
    <scope>NUCLEOTIDE SEQUENCE</scope>
    <source>
        <strain evidence="9">Clostridium neonatale JD116</strain>
    </source>
</reference>
<feature type="transmembrane region" description="Helical" evidence="7">
    <location>
        <begin position="138"/>
        <end position="157"/>
    </location>
</feature>
<gene>
    <name evidence="11" type="primary">gluP</name>
    <name evidence="9" type="ORF">CNEO2_10131</name>
    <name evidence="11" type="ORF">CNEONATNEC25_03228</name>
    <name evidence="10" type="ORF">CQ394_11355</name>
</gene>
<dbReference type="GO" id="GO:0016020">
    <property type="term" value="C:membrane"/>
    <property type="evidence" value="ECO:0007669"/>
    <property type="project" value="UniProtKB-SubCell"/>
</dbReference>
<dbReference type="PANTHER" id="PTHR43731">
    <property type="entry name" value="RHOMBOID PROTEASE"/>
    <property type="match status" value="1"/>
</dbReference>
<reference evidence="10 12" key="1">
    <citation type="submission" date="2017-10" db="EMBL/GenBank/DDBJ databases">
        <title>Effective Description of Clostridium neonatale sp. nov. linked to necrotizing enterocolitis in neonates and a clarification of species assignable to the genus Clostridium (Prazmowski 1880) emend. Lawson and Rainey 2016.</title>
        <authorList>
            <person name="Bernard K."/>
            <person name="Burdz T."/>
            <person name="Wiebe D."/>
            <person name="Balcewich B."/>
            <person name="Alfa M."/>
            <person name="Bernier A.-M."/>
        </authorList>
    </citation>
    <scope>NUCLEOTIDE SEQUENCE [LARGE SCALE GENOMIC DNA]</scope>
    <source>
        <strain evidence="10 12">LCDC99A005</strain>
    </source>
</reference>
<dbReference type="GO" id="GO:0006508">
    <property type="term" value="P:proteolysis"/>
    <property type="evidence" value="ECO:0007669"/>
    <property type="project" value="UniProtKB-KW"/>
</dbReference>
<dbReference type="EMBL" id="PDCJ01000001">
    <property type="protein sequence ID" value="PEG32257.1"/>
    <property type="molecule type" value="Genomic_DNA"/>
</dbReference>
<name>A0A2A7ML59_9CLOT</name>
<dbReference type="InterPro" id="IPR022764">
    <property type="entry name" value="Peptidase_S54_rhomboid_dom"/>
</dbReference>
<evidence type="ECO:0000256" key="3">
    <source>
        <dbReference type="ARBA" id="ARBA00022692"/>
    </source>
</evidence>
<evidence type="ECO:0000256" key="4">
    <source>
        <dbReference type="ARBA" id="ARBA00022801"/>
    </source>
</evidence>
<keyword evidence="12" id="KW-1185">Reference proteome</keyword>
<evidence type="ECO:0000313" key="9">
    <source>
        <dbReference type="EMBL" id="CAI3561901.1"/>
    </source>
</evidence>
<dbReference type="OrthoDB" id="9813074at2"/>
<evidence type="ECO:0000256" key="7">
    <source>
        <dbReference type="SAM" id="Phobius"/>
    </source>
</evidence>